<dbReference type="OrthoDB" id="5298826at2"/>
<evidence type="ECO:0000256" key="3">
    <source>
        <dbReference type="ARBA" id="ARBA00022806"/>
    </source>
</evidence>
<evidence type="ECO:0000256" key="9">
    <source>
        <dbReference type="PROSITE-ProRule" id="PRU00560"/>
    </source>
</evidence>
<evidence type="ECO:0000256" key="1">
    <source>
        <dbReference type="ARBA" id="ARBA00022741"/>
    </source>
</evidence>
<comment type="caution">
    <text evidence="12">The sequence shown here is derived from an EMBL/GenBank/DDBJ whole genome shotgun (WGS) entry which is preliminary data.</text>
</comment>
<dbReference type="AlphaFoldDB" id="A0A4R6U2H0"/>
<dbReference type="InterPro" id="IPR027417">
    <property type="entry name" value="P-loop_NTPase"/>
</dbReference>
<organism evidence="12 13">
    <name type="scientific">Thiopseudomonas denitrificans</name>
    <dbReference type="NCBI Taxonomy" id="1501432"/>
    <lineage>
        <taxon>Bacteria</taxon>
        <taxon>Pseudomonadati</taxon>
        <taxon>Pseudomonadota</taxon>
        <taxon>Gammaproteobacteria</taxon>
        <taxon>Pseudomonadales</taxon>
        <taxon>Pseudomonadaceae</taxon>
        <taxon>Thiopseudomonas</taxon>
    </lineage>
</organism>
<dbReference type="PANTHER" id="PTHR11070:SF45">
    <property type="entry name" value="DNA 3'-5' HELICASE"/>
    <property type="match status" value="1"/>
</dbReference>
<comment type="catalytic activity">
    <reaction evidence="8">
        <text>ATP + H2O = ADP + phosphate + H(+)</text>
        <dbReference type="Rhea" id="RHEA:13065"/>
        <dbReference type="ChEBI" id="CHEBI:15377"/>
        <dbReference type="ChEBI" id="CHEBI:15378"/>
        <dbReference type="ChEBI" id="CHEBI:30616"/>
        <dbReference type="ChEBI" id="CHEBI:43474"/>
        <dbReference type="ChEBI" id="CHEBI:456216"/>
        <dbReference type="EC" id="5.6.2.4"/>
    </reaction>
</comment>
<feature type="domain" description="UvrD-like helicase ATP-binding" evidence="11">
    <location>
        <begin position="253"/>
        <end position="539"/>
    </location>
</feature>
<dbReference type="InterPro" id="IPR014016">
    <property type="entry name" value="UvrD-like_ATP-bd"/>
</dbReference>
<dbReference type="Proteomes" id="UP000294575">
    <property type="component" value="Unassembled WGS sequence"/>
</dbReference>
<protein>
    <recommendedName>
        <fullName evidence="7">DNA 3'-5' helicase</fullName>
        <ecNumber evidence="7">5.6.2.4</ecNumber>
    </recommendedName>
</protein>
<reference evidence="12 13" key="1">
    <citation type="submission" date="2019-03" db="EMBL/GenBank/DDBJ databases">
        <title>Genomic Encyclopedia of Type Strains, Phase IV (KMG-IV): sequencing the most valuable type-strain genomes for metagenomic binning, comparative biology and taxonomic classification.</title>
        <authorList>
            <person name="Goeker M."/>
        </authorList>
    </citation>
    <scope>NUCLEOTIDE SEQUENCE [LARGE SCALE GENOMIC DNA]</scope>
    <source>
        <strain evidence="12 13">DSM 28679</strain>
    </source>
</reference>
<comment type="catalytic activity">
    <reaction evidence="6">
        <text>Couples ATP hydrolysis with the unwinding of duplex DNA by translocating in the 3'-5' direction.</text>
        <dbReference type="EC" id="5.6.2.4"/>
    </reaction>
</comment>
<dbReference type="Gene3D" id="3.40.50.300">
    <property type="entry name" value="P-loop containing nucleotide triphosphate hydrolases"/>
    <property type="match status" value="3"/>
</dbReference>
<dbReference type="GO" id="GO:0005829">
    <property type="term" value="C:cytosol"/>
    <property type="evidence" value="ECO:0007669"/>
    <property type="project" value="TreeGrafter"/>
</dbReference>
<dbReference type="CDD" id="cd18807">
    <property type="entry name" value="SF1_C_UvrD"/>
    <property type="match status" value="1"/>
</dbReference>
<evidence type="ECO:0000256" key="4">
    <source>
        <dbReference type="ARBA" id="ARBA00022840"/>
    </source>
</evidence>
<feature type="region of interest" description="Disordered" evidence="10">
    <location>
        <begin position="116"/>
        <end position="142"/>
    </location>
</feature>
<evidence type="ECO:0000256" key="10">
    <source>
        <dbReference type="SAM" id="MobiDB-lite"/>
    </source>
</evidence>
<dbReference type="GO" id="GO:0000725">
    <property type="term" value="P:recombinational repair"/>
    <property type="evidence" value="ECO:0007669"/>
    <property type="project" value="TreeGrafter"/>
</dbReference>
<dbReference type="GO" id="GO:0043138">
    <property type="term" value="F:3'-5' DNA helicase activity"/>
    <property type="evidence" value="ECO:0007669"/>
    <property type="project" value="UniProtKB-EC"/>
</dbReference>
<evidence type="ECO:0000259" key="11">
    <source>
        <dbReference type="PROSITE" id="PS51198"/>
    </source>
</evidence>
<evidence type="ECO:0000256" key="8">
    <source>
        <dbReference type="ARBA" id="ARBA00048988"/>
    </source>
</evidence>
<feature type="compositionally biased region" description="Low complexity" evidence="10">
    <location>
        <begin position="132"/>
        <end position="142"/>
    </location>
</feature>
<evidence type="ECO:0000256" key="2">
    <source>
        <dbReference type="ARBA" id="ARBA00022801"/>
    </source>
</evidence>
<accession>A0A4R6U2H0</accession>
<keyword evidence="5" id="KW-0413">Isomerase</keyword>
<feature type="binding site" evidence="9">
    <location>
        <begin position="274"/>
        <end position="281"/>
    </location>
    <ligand>
        <name>ATP</name>
        <dbReference type="ChEBI" id="CHEBI:30616"/>
    </ligand>
</feature>
<dbReference type="InterPro" id="IPR035093">
    <property type="entry name" value="RelE/ParE_toxin_dom_sf"/>
</dbReference>
<name>A0A4R6U2H0_9GAMM</name>
<evidence type="ECO:0000313" key="12">
    <source>
        <dbReference type="EMBL" id="TDQ39552.1"/>
    </source>
</evidence>
<evidence type="ECO:0000256" key="5">
    <source>
        <dbReference type="ARBA" id="ARBA00023235"/>
    </source>
</evidence>
<keyword evidence="4 9" id="KW-0067">ATP-binding</keyword>
<keyword evidence="2 9" id="KW-0378">Hydrolase</keyword>
<dbReference type="GO" id="GO:0016887">
    <property type="term" value="F:ATP hydrolysis activity"/>
    <property type="evidence" value="ECO:0007669"/>
    <property type="project" value="RHEA"/>
</dbReference>
<dbReference type="Pfam" id="PF13361">
    <property type="entry name" value="UvrD_C"/>
    <property type="match status" value="2"/>
</dbReference>
<dbReference type="InterPro" id="IPR000212">
    <property type="entry name" value="DNA_helicase_UvrD/REP"/>
</dbReference>
<dbReference type="EMBL" id="SNYK01000002">
    <property type="protein sequence ID" value="TDQ39552.1"/>
    <property type="molecule type" value="Genomic_DNA"/>
</dbReference>
<evidence type="ECO:0000313" key="13">
    <source>
        <dbReference type="Proteomes" id="UP000294575"/>
    </source>
</evidence>
<keyword evidence="1 9" id="KW-0547">Nucleotide-binding</keyword>
<proteinExistence type="predicted"/>
<sequence length="714" mass="81556">MTNLAPKIALGSDFLTAYSRIPKKQQRSVMNFVTRFRANPRAPGINYEVIRHARDKNLRSVRIDQDYRGIVLSPEQGDVYVLLWVDKHDDAYDWAARHRCEINPRTGALQLYESETLPEDQPQPAAGKPEYAAPQPQPAANPLFNLDSETLLSLGVPAGHLDAVQQLTSDEQLETMERKLPVEAFEALYLLAAGTSLHDILQDYGPQSSETIDTSDYASALERSHSQRQFHVPEDEQELGRMLNAPLDKWRVFLHPTQRSLVERDWNGPVRVLGGAGTGKTVVAMHRARWLVSRPDWPKNANLLFTTFTSNLALDIRENLKAICTPEQLQRIEVINLDAWVSQFVRRNGFQSRVVYSGNPLYQESWNLAQGLRPSDLDVHAQFYEEEWQRVILPQQVRTRQDYFLASRTGRGVALNRRQRADIWPVFEEMRAQLARRDAITAEDAIHQAIDILRQGQDSRQYHAIVVDEGQDFTAQAYSLLRHLAPEQPNDIFIVGDAHQRIYQRTTSLRASGINITGRGRKLKINYRTTELIRRYATALLENQPIDDLDEGSDSSHDYRSLVQGEAPVVQQFGNTQEETGWLAHQIRELIEQDEIQASDICVVARTNYLCEQYEQALQDQGLETWRLSRERDNRQHPGVRLATMHRIKGLEFRAVFIVAVNDQVVPLKYSGHTDDPVEQRLGELTERALFHVAATRAMRHLYVSSSGKPSPFL</sequence>
<keyword evidence="3 9" id="KW-0347">Helicase</keyword>
<gene>
    <name evidence="12" type="ORF">DFQ45_102250</name>
</gene>
<dbReference type="Pfam" id="PF00580">
    <property type="entry name" value="UvrD-helicase"/>
    <property type="match status" value="1"/>
</dbReference>
<dbReference type="GO" id="GO:0003677">
    <property type="term" value="F:DNA binding"/>
    <property type="evidence" value="ECO:0007669"/>
    <property type="project" value="InterPro"/>
</dbReference>
<dbReference type="SUPFAM" id="SSF52540">
    <property type="entry name" value="P-loop containing nucleoside triphosphate hydrolases"/>
    <property type="match status" value="1"/>
</dbReference>
<dbReference type="InterPro" id="IPR014017">
    <property type="entry name" value="DNA_helicase_UvrD-like_C"/>
</dbReference>
<dbReference type="PANTHER" id="PTHR11070">
    <property type="entry name" value="UVRD / RECB / PCRA DNA HELICASE FAMILY MEMBER"/>
    <property type="match status" value="1"/>
</dbReference>
<dbReference type="SUPFAM" id="SSF143011">
    <property type="entry name" value="RelE-like"/>
    <property type="match status" value="1"/>
</dbReference>
<keyword evidence="13" id="KW-1185">Reference proteome</keyword>
<dbReference type="PROSITE" id="PS51198">
    <property type="entry name" value="UVRD_HELICASE_ATP_BIND"/>
    <property type="match status" value="1"/>
</dbReference>
<evidence type="ECO:0000256" key="7">
    <source>
        <dbReference type="ARBA" id="ARBA00034808"/>
    </source>
</evidence>
<dbReference type="GO" id="GO:0005524">
    <property type="term" value="F:ATP binding"/>
    <property type="evidence" value="ECO:0007669"/>
    <property type="project" value="UniProtKB-UniRule"/>
</dbReference>
<evidence type="ECO:0000256" key="6">
    <source>
        <dbReference type="ARBA" id="ARBA00034617"/>
    </source>
</evidence>
<dbReference type="RefSeq" id="WP_101497328.1">
    <property type="nucleotide sequence ID" value="NZ_LNJZ01000009.1"/>
</dbReference>
<dbReference type="EC" id="5.6.2.4" evidence="7"/>